<dbReference type="GeneID" id="17306602"/>
<evidence type="ECO:0000256" key="5">
    <source>
        <dbReference type="ARBA" id="ARBA00032024"/>
    </source>
</evidence>
<evidence type="ECO:0000259" key="7">
    <source>
        <dbReference type="Pfam" id="PF08546"/>
    </source>
</evidence>
<accession>L1JNR6</accession>
<evidence type="ECO:0000256" key="2">
    <source>
        <dbReference type="ARBA" id="ARBA00013014"/>
    </source>
</evidence>
<dbReference type="HOGENOM" id="CLU_641662_0_0_1"/>
<gene>
    <name evidence="8" type="ORF">GUITHDRAFT_161974</name>
</gene>
<feature type="domain" description="Ketopantoate reductase C-terminal" evidence="7">
    <location>
        <begin position="373"/>
        <end position="418"/>
    </location>
</feature>
<evidence type="ECO:0000256" key="4">
    <source>
        <dbReference type="ARBA" id="ARBA00023002"/>
    </source>
</evidence>
<reference evidence="8 10" key="1">
    <citation type="journal article" date="2012" name="Nature">
        <title>Algal genomes reveal evolutionary mosaicism and the fate of nucleomorphs.</title>
        <authorList>
            <consortium name="DOE Joint Genome Institute"/>
            <person name="Curtis B.A."/>
            <person name="Tanifuji G."/>
            <person name="Burki F."/>
            <person name="Gruber A."/>
            <person name="Irimia M."/>
            <person name="Maruyama S."/>
            <person name="Arias M.C."/>
            <person name="Ball S.G."/>
            <person name="Gile G.H."/>
            <person name="Hirakawa Y."/>
            <person name="Hopkins J.F."/>
            <person name="Kuo A."/>
            <person name="Rensing S.A."/>
            <person name="Schmutz J."/>
            <person name="Symeonidi A."/>
            <person name="Elias M."/>
            <person name="Eveleigh R.J."/>
            <person name="Herman E.K."/>
            <person name="Klute M.J."/>
            <person name="Nakayama T."/>
            <person name="Obornik M."/>
            <person name="Reyes-Prieto A."/>
            <person name="Armbrust E.V."/>
            <person name="Aves S.J."/>
            <person name="Beiko R.G."/>
            <person name="Coutinho P."/>
            <person name="Dacks J.B."/>
            <person name="Durnford D.G."/>
            <person name="Fast N.M."/>
            <person name="Green B.R."/>
            <person name="Grisdale C.J."/>
            <person name="Hempel F."/>
            <person name="Henrissat B."/>
            <person name="Hoppner M.P."/>
            <person name="Ishida K."/>
            <person name="Kim E."/>
            <person name="Koreny L."/>
            <person name="Kroth P.G."/>
            <person name="Liu Y."/>
            <person name="Malik S.B."/>
            <person name="Maier U.G."/>
            <person name="McRose D."/>
            <person name="Mock T."/>
            <person name="Neilson J.A."/>
            <person name="Onodera N.T."/>
            <person name="Poole A.M."/>
            <person name="Pritham E.J."/>
            <person name="Richards T.A."/>
            <person name="Rocap G."/>
            <person name="Roy S.W."/>
            <person name="Sarai C."/>
            <person name="Schaack S."/>
            <person name="Shirato S."/>
            <person name="Slamovits C.H."/>
            <person name="Spencer D.F."/>
            <person name="Suzuki S."/>
            <person name="Worden A.Z."/>
            <person name="Zauner S."/>
            <person name="Barry K."/>
            <person name="Bell C."/>
            <person name="Bharti A.K."/>
            <person name="Crow J.A."/>
            <person name="Grimwood J."/>
            <person name="Kramer R."/>
            <person name="Lindquist E."/>
            <person name="Lucas S."/>
            <person name="Salamov A."/>
            <person name="McFadden G.I."/>
            <person name="Lane C.E."/>
            <person name="Keeling P.J."/>
            <person name="Gray M.W."/>
            <person name="Grigoriev I.V."/>
            <person name="Archibald J.M."/>
        </authorList>
    </citation>
    <scope>NUCLEOTIDE SEQUENCE</scope>
    <source>
        <strain evidence="8 10">CCMP2712</strain>
    </source>
</reference>
<dbReference type="PANTHER" id="PTHR43765">
    <property type="entry name" value="2-DEHYDROPANTOATE 2-REDUCTASE-RELATED"/>
    <property type="match status" value="1"/>
</dbReference>
<dbReference type="OMA" id="NANIQFL"/>
<dbReference type="InterPro" id="IPR003710">
    <property type="entry name" value="ApbA"/>
</dbReference>
<feature type="domain" description="Ketopantoate reductase N-terminal" evidence="6">
    <location>
        <begin position="41"/>
        <end position="212"/>
    </location>
</feature>
<dbReference type="GO" id="GO:0050661">
    <property type="term" value="F:NADP binding"/>
    <property type="evidence" value="ECO:0007669"/>
    <property type="project" value="TreeGrafter"/>
</dbReference>
<dbReference type="OrthoDB" id="73846at2759"/>
<dbReference type="GO" id="GO:0008677">
    <property type="term" value="F:2-dehydropantoate 2-reductase activity"/>
    <property type="evidence" value="ECO:0007669"/>
    <property type="project" value="UniProtKB-EC"/>
</dbReference>
<organism evidence="8">
    <name type="scientific">Guillardia theta (strain CCMP2712)</name>
    <name type="common">Cryptophyte</name>
    <dbReference type="NCBI Taxonomy" id="905079"/>
    <lineage>
        <taxon>Eukaryota</taxon>
        <taxon>Cryptophyceae</taxon>
        <taxon>Pyrenomonadales</taxon>
        <taxon>Geminigeraceae</taxon>
        <taxon>Guillardia</taxon>
    </lineage>
</organism>
<sequence>MQRLSRCAWARVAASLPCRHAGESRSMHVPSMREITSIENIAVIGGGSIGSLLSGRIAAVSRMRDRVWLLTGSSEHASAVKAVRGIVVKEEGTVGTKTMMGQVRVAESLSEVEDLKRESQSLYGFGKPSIVFIAVKQAGLRKAAEQAARVLSGSHGSLCIAVMNGVGHMEVIHKALRYHDVSTTLIQGIYSGGAYMMEPGVVAHAGRGTLDVCEYGSIDTVSSSLLEQAVQLLNDSGIPTQICQDILQRTWRKVCVNASINALTTILGEKNGFLLENEESCELIRDIAKEGFQVACAVLEREKGADSQELREFVEEGWVGLLVACLWQNSDVGRAEQETCANLAMNVARDTCKNTSSMLADVWNFMPGSDRLYNSFSQQMLKGRITEIEAINGMIVNEGLKHGIATPVNLTLLRLIRCMEKRNQQNSP</sequence>
<feature type="domain" description="Ketopantoate reductase C-terminal" evidence="7">
    <location>
        <begin position="245"/>
        <end position="362"/>
    </location>
</feature>
<dbReference type="EnsemblProtists" id="EKX49919">
    <property type="protein sequence ID" value="EKX49919"/>
    <property type="gene ID" value="GUITHDRAFT_161974"/>
</dbReference>
<dbReference type="NCBIfam" id="TIGR00745">
    <property type="entry name" value="apbA_panE"/>
    <property type="match status" value="1"/>
</dbReference>
<keyword evidence="3" id="KW-0521">NADP</keyword>
<dbReference type="GO" id="GO:0005737">
    <property type="term" value="C:cytoplasm"/>
    <property type="evidence" value="ECO:0007669"/>
    <property type="project" value="TreeGrafter"/>
</dbReference>
<evidence type="ECO:0000313" key="9">
    <source>
        <dbReference type="EnsemblProtists" id="EKX49919"/>
    </source>
</evidence>
<dbReference type="InterPro" id="IPR008927">
    <property type="entry name" value="6-PGluconate_DH-like_C_sf"/>
</dbReference>
<dbReference type="InterPro" id="IPR013328">
    <property type="entry name" value="6PGD_dom2"/>
</dbReference>
<keyword evidence="10" id="KW-1185">Reference proteome</keyword>
<proteinExistence type="inferred from homology"/>
<name>L1JNR6_GUITC</name>
<evidence type="ECO:0000313" key="10">
    <source>
        <dbReference type="Proteomes" id="UP000011087"/>
    </source>
</evidence>
<reference evidence="10" key="2">
    <citation type="submission" date="2012-11" db="EMBL/GenBank/DDBJ databases">
        <authorList>
            <person name="Kuo A."/>
            <person name="Curtis B.A."/>
            <person name="Tanifuji G."/>
            <person name="Burki F."/>
            <person name="Gruber A."/>
            <person name="Irimia M."/>
            <person name="Maruyama S."/>
            <person name="Arias M.C."/>
            <person name="Ball S.G."/>
            <person name="Gile G.H."/>
            <person name="Hirakawa Y."/>
            <person name="Hopkins J.F."/>
            <person name="Rensing S.A."/>
            <person name="Schmutz J."/>
            <person name="Symeonidi A."/>
            <person name="Elias M."/>
            <person name="Eveleigh R.J."/>
            <person name="Herman E.K."/>
            <person name="Klute M.J."/>
            <person name="Nakayama T."/>
            <person name="Obornik M."/>
            <person name="Reyes-Prieto A."/>
            <person name="Armbrust E.V."/>
            <person name="Aves S.J."/>
            <person name="Beiko R.G."/>
            <person name="Coutinho P."/>
            <person name="Dacks J.B."/>
            <person name="Durnford D.G."/>
            <person name="Fast N.M."/>
            <person name="Green B.R."/>
            <person name="Grisdale C."/>
            <person name="Hempe F."/>
            <person name="Henrissat B."/>
            <person name="Hoppner M.P."/>
            <person name="Ishida K.-I."/>
            <person name="Kim E."/>
            <person name="Koreny L."/>
            <person name="Kroth P.G."/>
            <person name="Liu Y."/>
            <person name="Malik S.-B."/>
            <person name="Maier U.G."/>
            <person name="McRose D."/>
            <person name="Mock T."/>
            <person name="Neilson J.A."/>
            <person name="Onodera N.T."/>
            <person name="Poole A.M."/>
            <person name="Pritham E.J."/>
            <person name="Richards T.A."/>
            <person name="Rocap G."/>
            <person name="Roy S.W."/>
            <person name="Sarai C."/>
            <person name="Schaack S."/>
            <person name="Shirato S."/>
            <person name="Slamovits C.H."/>
            <person name="Spencer D.F."/>
            <person name="Suzuki S."/>
            <person name="Worden A.Z."/>
            <person name="Zauner S."/>
            <person name="Barry K."/>
            <person name="Bell C."/>
            <person name="Bharti A.K."/>
            <person name="Crow J.A."/>
            <person name="Grimwood J."/>
            <person name="Kramer R."/>
            <person name="Lindquist E."/>
            <person name="Lucas S."/>
            <person name="Salamov A."/>
            <person name="McFadden G.I."/>
            <person name="Lane C.E."/>
            <person name="Keeling P.J."/>
            <person name="Gray M.W."/>
            <person name="Grigoriev I.V."/>
            <person name="Archibald J.M."/>
        </authorList>
    </citation>
    <scope>NUCLEOTIDE SEQUENCE</scope>
    <source>
        <strain evidence="10">CCMP2712</strain>
    </source>
</reference>
<dbReference type="PaxDb" id="55529-EKX49919"/>
<evidence type="ECO:0000259" key="6">
    <source>
        <dbReference type="Pfam" id="PF02558"/>
    </source>
</evidence>
<dbReference type="EMBL" id="JH992980">
    <property type="protein sequence ID" value="EKX49919.1"/>
    <property type="molecule type" value="Genomic_DNA"/>
</dbReference>
<evidence type="ECO:0000256" key="3">
    <source>
        <dbReference type="ARBA" id="ARBA00022857"/>
    </source>
</evidence>
<keyword evidence="4" id="KW-0560">Oxidoreductase</keyword>
<dbReference type="STRING" id="905079.L1JNR6"/>
<dbReference type="KEGG" id="gtt:GUITHDRAFT_161974"/>
<dbReference type="Pfam" id="PF08546">
    <property type="entry name" value="ApbA_C"/>
    <property type="match status" value="2"/>
</dbReference>
<dbReference type="RefSeq" id="XP_005836899.1">
    <property type="nucleotide sequence ID" value="XM_005836842.1"/>
</dbReference>
<protein>
    <recommendedName>
        <fullName evidence="2">2-dehydropantoate 2-reductase</fullName>
        <ecNumber evidence="2">1.1.1.169</ecNumber>
    </recommendedName>
    <alternativeName>
        <fullName evidence="5">Ketopantoate reductase</fullName>
    </alternativeName>
</protein>
<dbReference type="Pfam" id="PF02558">
    <property type="entry name" value="ApbA"/>
    <property type="match status" value="1"/>
</dbReference>
<dbReference type="InterPro" id="IPR050838">
    <property type="entry name" value="Ketopantoate_reductase"/>
</dbReference>
<dbReference type="SUPFAM" id="SSF48179">
    <property type="entry name" value="6-phosphogluconate dehydrogenase C-terminal domain-like"/>
    <property type="match status" value="1"/>
</dbReference>
<dbReference type="PANTHER" id="PTHR43765:SF2">
    <property type="entry name" value="2-DEHYDROPANTOATE 2-REDUCTASE"/>
    <property type="match status" value="1"/>
</dbReference>
<dbReference type="InterPro" id="IPR013752">
    <property type="entry name" value="KPA_reductase"/>
</dbReference>
<dbReference type="EC" id="1.1.1.169" evidence="2"/>
<dbReference type="Gene3D" id="3.40.50.720">
    <property type="entry name" value="NAD(P)-binding Rossmann-like Domain"/>
    <property type="match status" value="1"/>
</dbReference>
<evidence type="ECO:0000256" key="1">
    <source>
        <dbReference type="ARBA" id="ARBA00007870"/>
    </source>
</evidence>
<evidence type="ECO:0000313" key="8">
    <source>
        <dbReference type="EMBL" id="EKX49919.1"/>
    </source>
</evidence>
<dbReference type="GO" id="GO:0015940">
    <property type="term" value="P:pantothenate biosynthetic process"/>
    <property type="evidence" value="ECO:0007669"/>
    <property type="project" value="InterPro"/>
</dbReference>
<reference evidence="9" key="3">
    <citation type="submission" date="2016-03" db="UniProtKB">
        <authorList>
            <consortium name="EnsemblProtists"/>
        </authorList>
    </citation>
    <scope>IDENTIFICATION</scope>
</reference>
<dbReference type="AlphaFoldDB" id="L1JNR6"/>
<dbReference type="InterPro" id="IPR013332">
    <property type="entry name" value="KPR_N"/>
</dbReference>
<dbReference type="Gene3D" id="1.10.1040.10">
    <property type="entry name" value="N-(1-d-carboxylethyl)-l-norvaline Dehydrogenase, domain 2"/>
    <property type="match status" value="1"/>
</dbReference>
<comment type="similarity">
    <text evidence="1">Belongs to the ketopantoate reductase family.</text>
</comment>
<dbReference type="Proteomes" id="UP000011087">
    <property type="component" value="Unassembled WGS sequence"/>
</dbReference>